<organism evidence="2 3">
    <name type="scientific">Brenthis ino</name>
    <name type="common">lesser marbled fritillary</name>
    <dbReference type="NCBI Taxonomy" id="405034"/>
    <lineage>
        <taxon>Eukaryota</taxon>
        <taxon>Metazoa</taxon>
        <taxon>Ecdysozoa</taxon>
        <taxon>Arthropoda</taxon>
        <taxon>Hexapoda</taxon>
        <taxon>Insecta</taxon>
        <taxon>Pterygota</taxon>
        <taxon>Neoptera</taxon>
        <taxon>Endopterygota</taxon>
        <taxon>Lepidoptera</taxon>
        <taxon>Glossata</taxon>
        <taxon>Ditrysia</taxon>
        <taxon>Papilionoidea</taxon>
        <taxon>Nymphalidae</taxon>
        <taxon>Heliconiinae</taxon>
        <taxon>Argynnini</taxon>
        <taxon>Brenthis</taxon>
    </lineage>
</organism>
<keyword evidence="3" id="KW-1185">Reference proteome</keyword>
<dbReference type="EMBL" id="OV170222">
    <property type="protein sequence ID" value="CAH0721378.1"/>
    <property type="molecule type" value="Genomic_DNA"/>
</dbReference>
<accession>A0A8J9VF44</accession>
<evidence type="ECO:0000256" key="1">
    <source>
        <dbReference type="SAM" id="MobiDB-lite"/>
    </source>
</evidence>
<feature type="non-terminal residue" evidence="2">
    <location>
        <position position="191"/>
    </location>
</feature>
<protein>
    <submittedName>
        <fullName evidence="2">Uncharacterized protein</fullName>
    </submittedName>
</protein>
<evidence type="ECO:0000313" key="3">
    <source>
        <dbReference type="Proteomes" id="UP000838878"/>
    </source>
</evidence>
<proteinExistence type="predicted"/>
<dbReference type="AlphaFoldDB" id="A0A8J9VF44"/>
<dbReference type="Proteomes" id="UP000838878">
    <property type="component" value="Chromosome 2"/>
</dbReference>
<gene>
    <name evidence="2" type="ORF">BINO364_LOCUS7488</name>
</gene>
<reference evidence="2" key="1">
    <citation type="submission" date="2021-12" db="EMBL/GenBank/DDBJ databases">
        <authorList>
            <person name="Martin H S."/>
        </authorList>
    </citation>
    <scope>NUCLEOTIDE SEQUENCE</scope>
</reference>
<sequence length="191" mass="21505">MGELSFRPKAAHRFGVSRAIESQSAERPTNSGLNEVTTNHYLAHFTLGMRGKLLQLPGPTTHTLRTISRPEFKNIILSVGLRAATSELVWRRPRTRKDVTGRLRCRGTSLGRRRPSPRTLGSMRMITRGDVTQPLPRPPRRAPAMRGLGAPAPAQALLRDLDGRIIHIYKMHYITLYVKLSYDDATQYVLV</sequence>
<evidence type="ECO:0000313" key="2">
    <source>
        <dbReference type="EMBL" id="CAH0721378.1"/>
    </source>
</evidence>
<feature type="region of interest" description="Disordered" evidence="1">
    <location>
        <begin position="129"/>
        <end position="148"/>
    </location>
</feature>
<name>A0A8J9VF44_9NEOP</name>
<dbReference type="OrthoDB" id="10509577at2759"/>